<feature type="transmembrane region" description="Helical" evidence="6">
    <location>
        <begin position="353"/>
        <end position="374"/>
    </location>
</feature>
<dbReference type="InterPro" id="IPR020846">
    <property type="entry name" value="MFS_dom"/>
</dbReference>
<dbReference type="PANTHER" id="PTHR43124:SF3">
    <property type="entry name" value="CHLORAMPHENICOL EFFLUX PUMP RV0191"/>
    <property type="match status" value="1"/>
</dbReference>
<dbReference type="GO" id="GO:0022857">
    <property type="term" value="F:transmembrane transporter activity"/>
    <property type="evidence" value="ECO:0007669"/>
    <property type="project" value="InterPro"/>
</dbReference>
<dbReference type="PROSITE" id="PS50850">
    <property type="entry name" value="MFS"/>
    <property type="match status" value="1"/>
</dbReference>
<evidence type="ECO:0000256" key="6">
    <source>
        <dbReference type="SAM" id="Phobius"/>
    </source>
</evidence>
<evidence type="ECO:0000256" key="5">
    <source>
        <dbReference type="ARBA" id="ARBA00023136"/>
    </source>
</evidence>
<feature type="transmembrane region" description="Helical" evidence="6">
    <location>
        <begin position="195"/>
        <end position="218"/>
    </location>
</feature>
<evidence type="ECO:0000256" key="2">
    <source>
        <dbReference type="ARBA" id="ARBA00022475"/>
    </source>
</evidence>
<feature type="transmembrane region" description="Helical" evidence="6">
    <location>
        <begin position="326"/>
        <end position="347"/>
    </location>
</feature>
<comment type="subcellular location">
    <subcellularLocation>
        <location evidence="1">Cell membrane</location>
        <topology evidence="1">Multi-pass membrane protein</topology>
    </subcellularLocation>
</comment>
<keyword evidence="2" id="KW-1003">Cell membrane</keyword>
<keyword evidence="3 6" id="KW-0812">Transmembrane</keyword>
<dbReference type="InterPro" id="IPR011701">
    <property type="entry name" value="MFS"/>
</dbReference>
<dbReference type="Proteomes" id="UP000295087">
    <property type="component" value="Unassembled WGS sequence"/>
</dbReference>
<evidence type="ECO:0000259" key="7">
    <source>
        <dbReference type="PROSITE" id="PS50850"/>
    </source>
</evidence>
<feature type="transmembrane region" description="Helical" evidence="6">
    <location>
        <begin position="262"/>
        <end position="281"/>
    </location>
</feature>
<dbReference type="InterPro" id="IPR050189">
    <property type="entry name" value="MFS_Efflux_Transporters"/>
</dbReference>
<feature type="transmembrane region" description="Helical" evidence="6">
    <location>
        <begin position="99"/>
        <end position="118"/>
    </location>
</feature>
<dbReference type="GO" id="GO:0005886">
    <property type="term" value="C:plasma membrane"/>
    <property type="evidence" value="ECO:0007669"/>
    <property type="project" value="UniProtKB-SubCell"/>
</dbReference>
<dbReference type="InterPro" id="IPR036259">
    <property type="entry name" value="MFS_trans_sf"/>
</dbReference>
<keyword evidence="9" id="KW-1185">Reference proteome</keyword>
<keyword evidence="5 6" id="KW-0472">Membrane</keyword>
<evidence type="ECO:0000256" key="1">
    <source>
        <dbReference type="ARBA" id="ARBA00004651"/>
    </source>
</evidence>
<evidence type="ECO:0000256" key="4">
    <source>
        <dbReference type="ARBA" id="ARBA00022989"/>
    </source>
</evidence>
<evidence type="ECO:0000313" key="9">
    <source>
        <dbReference type="Proteomes" id="UP000295087"/>
    </source>
</evidence>
<comment type="caution">
    <text evidence="8">The sequence shown here is derived from an EMBL/GenBank/DDBJ whole genome shotgun (WGS) entry which is preliminary data.</text>
</comment>
<evidence type="ECO:0000313" key="8">
    <source>
        <dbReference type="EMBL" id="TDP39901.1"/>
    </source>
</evidence>
<feature type="transmembrane region" description="Helical" evidence="6">
    <location>
        <begin position="287"/>
        <end position="305"/>
    </location>
</feature>
<accession>A0A4R6PN02</accession>
<proteinExistence type="predicted"/>
<evidence type="ECO:0000256" key="3">
    <source>
        <dbReference type="ARBA" id="ARBA00022692"/>
    </source>
</evidence>
<gene>
    <name evidence="8" type="ORF">DFR75_102621</name>
</gene>
<name>A0A4R6PN02_NOCIG</name>
<feature type="transmembrane region" description="Helical" evidence="6">
    <location>
        <begin position="40"/>
        <end position="59"/>
    </location>
</feature>
<dbReference type="EMBL" id="SNXK01000002">
    <property type="protein sequence ID" value="TDP39901.1"/>
    <property type="molecule type" value="Genomic_DNA"/>
</dbReference>
<dbReference type="PANTHER" id="PTHR43124">
    <property type="entry name" value="PURINE EFFLUX PUMP PBUE"/>
    <property type="match status" value="1"/>
</dbReference>
<dbReference type="CDD" id="cd17324">
    <property type="entry name" value="MFS_NepI_like"/>
    <property type="match status" value="1"/>
</dbReference>
<organism evidence="8 9">
    <name type="scientific">Nocardia ignorata</name>
    <dbReference type="NCBI Taxonomy" id="145285"/>
    <lineage>
        <taxon>Bacteria</taxon>
        <taxon>Bacillati</taxon>
        <taxon>Actinomycetota</taxon>
        <taxon>Actinomycetes</taxon>
        <taxon>Mycobacteriales</taxon>
        <taxon>Nocardiaceae</taxon>
        <taxon>Nocardia</taxon>
    </lineage>
</organism>
<dbReference type="RefSeq" id="WP_067490840.1">
    <property type="nucleotide sequence ID" value="NZ_JBHXPO010000005.1"/>
</dbReference>
<protein>
    <submittedName>
        <fullName evidence="8">DHA1 family inner membrane transport protein</fullName>
    </submittedName>
</protein>
<feature type="domain" description="Major facilitator superfamily (MFS) profile" evidence="7">
    <location>
        <begin position="1"/>
        <end position="380"/>
    </location>
</feature>
<dbReference type="Pfam" id="PF07690">
    <property type="entry name" value="MFS_1"/>
    <property type="match status" value="1"/>
</dbReference>
<feature type="transmembrane region" description="Helical" evidence="6">
    <location>
        <begin position="66"/>
        <end position="87"/>
    </location>
</feature>
<feature type="transmembrane region" description="Helical" evidence="6">
    <location>
        <begin position="230"/>
        <end position="255"/>
    </location>
</feature>
<dbReference type="Gene3D" id="1.20.1250.20">
    <property type="entry name" value="MFS general substrate transporter like domains"/>
    <property type="match status" value="1"/>
</dbReference>
<keyword evidence="4 6" id="KW-1133">Transmembrane helix</keyword>
<dbReference type="AlphaFoldDB" id="A0A4R6PN02"/>
<dbReference type="SUPFAM" id="SSF103473">
    <property type="entry name" value="MFS general substrate transporter"/>
    <property type="match status" value="1"/>
</dbReference>
<reference evidence="8 9" key="1">
    <citation type="submission" date="2019-03" db="EMBL/GenBank/DDBJ databases">
        <title>Genomic Encyclopedia of Type Strains, Phase IV (KMG-IV): sequencing the most valuable type-strain genomes for metagenomic binning, comparative biology and taxonomic classification.</title>
        <authorList>
            <person name="Goeker M."/>
        </authorList>
    </citation>
    <scope>NUCLEOTIDE SEQUENCE [LARGE SCALE GENOMIC DNA]</scope>
    <source>
        <strain evidence="8 9">DSM 44496</strain>
    </source>
</reference>
<feature type="transmembrane region" description="Helical" evidence="6">
    <location>
        <begin position="125"/>
        <end position="143"/>
    </location>
</feature>
<sequence>MLALALGGFGIGTTEFVTMGLLPDIAAAFGISEPSAGHAVSAYALGVVVGAPLIAALCARVPRKKLLIVLMAAFTLGNAATVLAPTFGTLVAARFVSGLPHGAYFGVASLAAATLAPVGQRAKAVAAVMLGLSVANVVGVPGATWLGQHFGWRDAYVVVAFIGVATVAALWRYLPALRDMKITNPMTELGALRRPQVLLTLAVGAIGFGGMFAVYTYIATTMTDVAGMPIGAVPIVLALFGLGMIAGNIIGGILADRGVDRSIFAAMIAMVVILAGFVLAAHNPITAAVGAFLVGASGAALAPGLQTRLMDVAADAQTLAAALNHAALNIANAAGAWLGGLVIAAGLGYTAPALVGAVLAVAGVALFTATVVLARRSTPDTP</sequence>
<feature type="transmembrane region" description="Helical" evidence="6">
    <location>
        <begin position="155"/>
        <end position="174"/>
    </location>
</feature>